<reference evidence="9 10" key="1">
    <citation type="journal article" date="2024" name="IMA Fungus">
        <title>IMA Genome - F19 : A genome assembly and annotation guide to empower mycologists, including annotated draft genome sequences of Ceratocystis pirilliformis, Diaporthe australafricana, Fusarium ophioides, Paecilomyces lecythidis, and Sporothrix stenoceras.</title>
        <authorList>
            <person name="Aylward J."/>
            <person name="Wilson A.M."/>
            <person name="Visagie C.M."/>
            <person name="Spraker J."/>
            <person name="Barnes I."/>
            <person name="Buitendag C."/>
            <person name="Ceriani C."/>
            <person name="Del Mar Angel L."/>
            <person name="du Plessis D."/>
            <person name="Fuchs T."/>
            <person name="Gasser K."/>
            <person name="Kramer D."/>
            <person name="Li W."/>
            <person name="Munsamy K."/>
            <person name="Piso A."/>
            <person name="Price J.L."/>
            <person name="Sonnekus B."/>
            <person name="Thomas C."/>
            <person name="van der Nest A."/>
            <person name="van Dijk A."/>
            <person name="van Heerden A."/>
            <person name="van Vuuren N."/>
            <person name="Yilmaz N."/>
            <person name="Duong T.A."/>
            <person name="van der Merwe N.A."/>
            <person name="Wingfield M.J."/>
            <person name="Wingfield B.D."/>
        </authorList>
    </citation>
    <scope>NUCLEOTIDE SEQUENCE [LARGE SCALE GENOMIC DNA]</scope>
    <source>
        <strain evidence="9 10">CMW 12675</strain>
    </source>
</reference>
<dbReference type="Pfam" id="PF02656">
    <property type="entry name" value="DUF202"/>
    <property type="match status" value="1"/>
</dbReference>
<keyword evidence="2" id="KW-0926">Vacuole</keyword>
<evidence type="ECO:0000256" key="3">
    <source>
        <dbReference type="ARBA" id="ARBA00022692"/>
    </source>
</evidence>
<evidence type="ECO:0000259" key="8">
    <source>
        <dbReference type="PROSITE" id="PS51382"/>
    </source>
</evidence>
<evidence type="ECO:0000256" key="7">
    <source>
        <dbReference type="SAM" id="Phobius"/>
    </source>
</evidence>
<feature type="transmembrane region" description="Helical" evidence="7">
    <location>
        <begin position="649"/>
        <end position="668"/>
    </location>
</feature>
<keyword evidence="10" id="KW-1185">Reference proteome</keyword>
<evidence type="ECO:0000256" key="5">
    <source>
        <dbReference type="ARBA" id="ARBA00023136"/>
    </source>
</evidence>
<accession>A0ABR3Z0Z0</accession>
<proteinExistence type="predicted"/>
<dbReference type="PANTHER" id="PTHR46140:SF2">
    <property type="entry name" value="VACUOLAR TRANSPORTER CHAPERONE 3 COMPLEX SUBUNIT 3-RELATED"/>
    <property type="match status" value="1"/>
</dbReference>
<dbReference type="Proteomes" id="UP001583280">
    <property type="component" value="Unassembled WGS sequence"/>
</dbReference>
<evidence type="ECO:0000256" key="4">
    <source>
        <dbReference type="ARBA" id="ARBA00022989"/>
    </source>
</evidence>
<dbReference type="InterPro" id="IPR018966">
    <property type="entry name" value="VTC_domain"/>
</dbReference>
<dbReference type="PANTHER" id="PTHR46140">
    <property type="entry name" value="VACUOLAR TRANSPORTER CHAPERONE 1-RELATED"/>
    <property type="match status" value="1"/>
</dbReference>
<comment type="subcellular location">
    <subcellularLocation>
        <location evidence="1">Vacuole membrane</location>
        <topology evidence="1">Multi-pass membrane protein</topology>
    </subcellularLocation>
</comment>
<feature type="transmembrane region" description="Helical" evidence="7">
    <location>
        <begin position="713"/>
        <end position="733"/>
    </location>
</feature>
<dbReference type="InterPro" id="IPR003807">
    <property type="entry name" value="DUF202"/>
</dbReference>
<evidence type="ECO:0000313" key="10">
    <source>
        <dbReference type="Proteomes" id="UP001583280"/>
    </source>
</evidence>
<dbReference type="Gene3D" id="3.20.100.30">
    <property type="entry name" value="VTC, catalytic tunnel domain"/>
    <property type="match status" value="1"/>
</dbReference>
<evidence type="ECO:0000313" key="9">
    <source>
        <dbReference type="EMBL" id="KAL1894294.1"/>
    </source>
</evidence>
<dbReference type="CDD" id="cd14480">
    <property type="entry name" value="SPX_VTC2_like"/>
    <property type="match status" value="1"/>
</dbReference>
<dbReference type="EMBL" id="JAWDJO010000093">
    <property type="protein sequence ID" value="KAL1894294.1"/>
    <property type="molecule type" value="Genomic_DNA"/>
</dbReference>
<feature type="transmembrane region" description="Helical" evidence="7">
    <location>
        <begin position="675"/>
        <end position="693"/>
    </location>
</feature>
<dbReference type="InterPro" id="IPR004331">
    <property type="entry name" value="SPX_dom"/>
</dbReference>
<feature type="region of interest" description="Disordered" evidence="6">
    <location>
        <begin position="560"/>
        <end position="589"/>
    </location>
</feature>
<keyword evidence="5 7" id="KW-0472">Membrane</keyword>
<feature type="domain" description="SPX" evidence="8">
    <location>
        <begin position="1"/>
        <end position="157"/>
    </location>
</feature>
<evidence type="ECO:0000256" key="1">
    <source>
        <dbReference type="ARBA" id="ARBA00004128"/>
    </source>
</evidence>
<dbReference type="InterPro" id="IPR042267">
    <property type="entry name" value="VTC_sf"/>
</dbReference>
<organism evidence="9 10">
    <name type="scientific">Ceratocystis pirilliformis</name>
    <dbReference type="NCBI Taxonomy" id="259994"/>
    <lineage>
        <taxon>Eukaryota</taxon>
        <taxon>Fungi</taxon>
        <taxon>Dikarya</taxon>
        <taxon>Ascomycota</taxon>
        <taxon>Pezizomycotina</taxon>
        <taxon>Sordariomycetes</taxon>
        <taxon>Hypocreomycetidae</taxon>
        <taxon>Microascales</taxon>
        <taxon>Ceratocystidaceae</taxon>
        <taxon>Ceratocystis</taxon>
    </lineage>
</organism>
<protein>
    <submittedName>
        <fullName evidence="9">Phosphate metabolism transcription protein</fullName>
    </submittedName>
</protein>
<evidence type="ECO:0000256" key="6">
    <source>
        <dbReference type="SAM" id="MobiDB-lite"/>
    </source>
</evidence>
<sequence length="759" mass="86534">MRFGKTLQEAQHGPWKDMYIDYAKLKSLLREDKYDDDEVPWTETDENKFCDEIFNNQLEKVAKFQEDTFNNLKDRVEVTYNKLKGLATEGEGEGENDGPSVSMSKEYAKQVEFELDDLTEELRQLKKYSSINYTGFLKIVKKHDRKRGDHYKVRPMMQLSLSKRPFNSEKSYTPLINKLSVMYYIVRQHSERGEGSNFHPELDIGVQEDGKHTAHKFWVHPDNLLEVKTYILRRLPALVYAEQAASVDDASNDPTITSLYFDGPKFSLYSKKVERNAKASSLRLRWYGDLNSVPELKMEEKTVHASGSAEEHKFDIKQKWIKPYLGGQYKMERSIAKMERQGQKATEIDTFKANTSRIQESILSQKLAPMLRATYVRTAFQQLSDDRVRISIDTDVAFIREDTLDLSRPCRDPASWHRTDIDNSNMKYPFSNINQSEVSKFPYAILEIKLQEGRKRPEWVEDLMGSHLVYPAPGFSKFVHGVASLFEDYVNALPFWISELEGDIRKDPKEAFDEEVQRRIQKAEDEQIVGSLLGAKVGSSFKPTTSSPVAEGILTQRAQAEMSGVRPSNLSPSSRTNTEDEVPTRTGISSVLPSFSMSRYAQNRRAKQSANSQELPEGVVEPEVWIKNSGELKIEPKVWLANERTFLKWQHISILLGGLAVALYSAAGKDTVAEIMGITYIIIAIFAGGWGYAMLNVRRRMIHERSGRDFDNVVGPLIIAVAMAGALVINFFLEFRKAFYSVQTPHNGTSSSSYLGNEL</sequence>
<dbReference type="InterPro" id="IPR051572">
    <property type="entry name" value="VTC_Complex_Subunit"/>
</dbReference>
<feature type="compositionally biased region" description="Polar residues" evidence="6">
    <location>
        <begin position="566"/>
        <end position="576"/>
    </location>
</feature>
<evidence type="ECO:0000256" key="2">
    <source>
        <dbReference type="ARBA" id="ARBA00022554"/>
    </source>
</evidence>
<keyword evidence="4 7" id="KW-1133">Transmembrane helix</keyword>
<comment type="caution">
    <text evidence="9">The sequence shown here is derived from an EMBL/GenBank/DDBJ whole genome shotgun (WGS) entry which is preliminary data.</text>
</comment>
<dbReference type="Pfam" id="PF09359">
    <property type="entry name" value="VTC"/>
    <property type="match status" value="1"/>
</dbReference>
<dbReference type="PROSITE" id="PS51382">
    <property type="entry name" value="SPX"/>
    <property type="match status" value="1"/>
</dbReference>
<name>A0ABR3Z0Z0_9PEZI</name>
<gene>
    <name evidence="9" type="primary">VTC2</name>
    <name evidence="9" type="ORF">Cpir12675_003722</name>
</gene>
<keyword evidence="3 7" id="KW-0812">Transmembrane</keyword>